<gene>
    <name evidence="2" type="ORF">HCJ93_00070</name>
</gene>
<evidence type="ECO:0008006" key="4">
    <source>
        <dbReference type="Google" id="ProtNLM"/>
    </source>
</evidence>
<dbReference type="EMBL" id="JAATEM010000001">
    <property type="protein sequence ID" value="NJP48509.1"/>
    <property type="molecule type" value="Genomic_DNA"/>
</dbReference>
<organism evidence="2 3">
    <name type="scientific">Streptomyces composti</name>
    <dbReference type="NCBI Taxonomy" id="2720025"/>
    <lineage>
        <taxon>Bacteria</taxon>
        <taxon>Bacillati</taxon>
        <taxon>Actinomycetota</taxon>
        <taxon>Actinomycetes</taxon>
        <taxon>Kitasatosporales</taxon>
        <taxon>Streptomycetaceae</taxon>
        <taxon>Streptomyces</taxon>
    </lineage>
</organism>
<keyword evidence="1" id="KW-0732">Signal</keyword>
<evidence type="ECO:0000313" key="3">
    <source>
        <dbReference type="Proteomes" id="UP000730591"/>
    </source>
</evidence>
<feature type="signal peptide" evidence="1">
    <location>
        <begin position="1"/>
        <end position="19"/>
    </location>
</feature>
<name>A0ABX1A3P0_9ACTN</name>
<dbReference type="RefSeq" id="WP_167989949.1">
    <property type="nucleotide sequence ID" value="NZ_JAATEM010000001.1"/>
</dbReference>
<dbReference type="Proteomes" id="UP000730591">
    <property type="component" value="Unassembled WGS sequence"/>
</dbReference>
<comment type="caution">
    <text evidence="2">The sequence shown here is derived from an EMBL/GenBank/DDBJ whole genome shotgun (WGS) entry which is preliminary data.</text>
</comment>
<feature type="chain" id="PRO_5046285058" description="Secreted protein" evidence="1">
    <location>
        <begin position="20"/>
        <end position="75"/>
    </location>
</feature>
<keyword evidence="3" id="KW-1185">Reference proteome</keyword>
<protein>
    <recommendedName>
        <fullName evidence="4">Secreted protein</fullName>
    </recommendedName>
</protein>
<evidence type="ECO:0000313" key="2">
    <source>
        <dbReference type="EMBL" id="NJP48509.1"/>
    </source>
</evidence>
<sequence>MKKRSMLAIASLATGFVVAAVTPSHAAGEGLEGIGVKDALNTLDQAVDTESLNLDYSTKEAAKKATKKPAKKARG</sequence>
<reference evidence="2 3" key="1">
    <citation type="submission" date="2020-03" db="EMBL/GenBank/DDBJ databases">
        <title>WGS of actinomycetes isolated from Thailand.</title>
        <authorList>
            <person name="Thawai C."/>
        </authorList>
    </citation>
    <scope>NUCLEOTIDE SEQUENCE [LARGE SCALE GENOMIC DNA]</scope>
    <source>
        <strain evidence="2 3">SBST2-5</strain>
    </source>
</reference>
<proteinExistence type="predicted"/>
<evidence type="ECO:0000256" key="1">
    <source>
        <dbReference type="SAM" id="SignalP"/>
    </source>
</evidence>
<accession>A0ABX1A3P0</accession>